<dbReference type="SMART" id="SM00338">
    <property type="entry name" value="BRLZ"/>
    <property type="match status" value="1"/>
</dbReference>
<evidence type="ECO:0000256" key="7">
    <source>
        <dbReference type="SAM" id="MobiDB-lite"/>
    </source>
</evidence>
<dbReference type="PROSITE" id="PS50217">
    <property type="entry name" value="BZIP"/>
    <property type="match status" value="1"/>
</dbReference>
<keyword evidence="2" id="KW-0805">Transcription regulation</keyword>
<keyword evidence="3" id="KW-0238">DNA-binding</keyword>
<keyword evidence="5" id="KW-0539">Nucleus</keyword>
<dbReference type="GO" id="GO:0030968">
    <property type="term" value="P:endoplasmic reticulum unfolded protein response"/>
    <property type="evidence" value="ECO:0007669"/>
    <property type="project" value="TreeGrafter"/>
</dbReference>
<dbReference type="InterPro" id="IPR004827">
    <property type="entry name" value="bZIP"/>
</dbReference>
<feature type="coiled-coil region" evidence="6">
    <location>
        <begin position="111"/>
        <end position="176"/>
    </location>
</feature>
<reference evidence="9" key="1">
    <citation type="submission" date="2019-10" db="EMBL/GenBank/DDBJ databases">
        <authorList>
            <consortium name="DOE Joint Genome Institute"/>
            <person name="Kuo A."/>
            <person name="Miyauchi S."/>
            <person name="Kiss E."/>
            <person name="Drula E."/>
            <person name="Kohler A."/>
            <person name="Sanchez-Garcia M."/>
            <person name="Andreopoulos B."/>
            <person name="Barry K.W."/>
            <person name="Bonito G."/>
            <person name="Buee M."/>
            <person name="Carver A."/>
            <person name="Chen C."/>
            <person name="Cichocki N."/>
            <person name="Clum A."/>
            <person name="Culley D."/>
            <person name="Crous P.W."/>
            <person name="Fauchery L."/>
            <person name="Girlanda M."/>
            <person name="Hayes R."/>
            <person name="Keri Z."/>
            <person name="LaButti K."/>
            <person name="Lipzen A."/>
            <person name="Lombard V."/>
            <person name="Magnuson J."/>
            <person name="Maillard F."/>
            <person name="Morin E."/>
            <person name="Murat C."/>
            <person name="Nolan M."/>
            <person name="Ohm R."/>
            <person name="Pangilinan J."/>
            <person name="Pereira M."/>
            <person name="Perotto S."/>
            <person name="Peter M."/>
            <person name="Riley R."/>
            <person name="Sitrit Y."/>
            <person name="Stielow B."/>
            <person name="Szollosi G."/>
            <person name="Zifcakova L."/>
            <person name="Stursova M."/>
            <person name="Spatafora J.W."/>
            <person name="Tedersoo L."/>
            <person name="Vaario L.-M."/>
            <person name="Yamada A."/>
            <person name="Yan M."/>
            <person name="Wang P."/>
            <person name="Xu J."/>
            <person name="Bruns T."/>
            <person name="Baldrian P."/>
            <person name="Vilgalys R."/>
            <person name="Henrissat B."/>
            <person name="Grigoriev I.V."/>
            <person name="Hibbett D."/>
            <person name="Nagy L.G."/>
            <person name="Martin F.M."/>
        </authorList>
    </citation>
    <scope>NUCLEOTIDE SEQUENCE</scope>
    <source>
        <strain evidence="9">Prilba</strain>
    </source>
</reference>
<comment type="caution">
    <text evidence="9">The sequence shown here is derived from an EMBL/GenBank/DDBJ whole genome shotgun (WGS) entry which is preliminary data.</text>
</comment>
<dbReference type="SUPFAM" id="SSF57959">
    <property type="entry name" value="Leucine zipper domain"/>
    <property type="match status" value="1"/>
</dbReference>
<dbReference type="PANTHER" id="PTHR46164">
    <property type="entry name" value="ATF6, ISOFORM C"/>
    <property type="match status" value="1"/>
</dbReference>
<name>A0A9P5MVD0_9AGAM</name>
<evidence type="ECO:0000256" key="4">
    <source>
        <dbReference type="ARBA" id="ARBA00023163"/>
    </source>
</evidence>
<dbReference type="CDD" id="cd14812">
    <property type="entry name" value="bZIP_u3"/>
    <property type="match status" value="1"/>
</dbReference>
<organism evidence="9 10">
    <name type="scientific">Russula ochroleuca</name>
    <dbReference type="NCBI Taxonomy" id="152965"/>
    <lineage>
        <taxon>Eukaryota</taxon>
        <taxon>Fungi</taxon>
        <taxon>Dikarya</taxon>
        <taxon>Basidiomycota</taxon>
        <taxon>Agaricomycotina</taxon>
        <taxon>Agaricomycetes</taxon>
        <taxon>Russulales</taxon>
        <taxon>Russulaceae</taxon>
        <taxon>Russula</taxon>
    </lineage>
</organism>
<accession>A0A9P5MVD0</accession>
<evidence type="ECO:0000313" key="10">
    <source>
        <dbReference type="Proteomes" id="UP000759537"/>
    </source>
</evidence>
<dbReference type="GO" id="GO:0005634">
    <property type="term" value="C:nucleus"/>
    <property type="evidence" value="ECO:0007669"/>
    <property type="project" value="TreeGrafter"/>
</dbReference>
<dbReference type="Pfam" id="PF00170">
    <property type="entry name" value="bZIP_1"/>
    <property type="match status" value="1"/>
</dbReference>
<dbReference type="Proteomes" id="UP000759537">
    <property type="component" value="Unassembled WGS sequence"/>
</dbReference>
<dbReference type="GO" id="GO:0000981">
    <property type="term" value="F:DNA-binding transcription factor activity, RNA polymerase II-specific"/>
    <property type="evidence" value="ECO:0007669"/>
    <property type="project" value="TreeGrafter"/>
</dbReference>
<evidence type="ECO:0000256" key="3">
    <source>
        <dbReference type="ARBA" id="ARBA00023125"/>
    </source>
</evidence>
<keyword evidence="6" id="KW-0175">Coiled coil</keyword>
<evidence type="ECO:0000256" key="2">
    <source>
        <dbReference type="ARBA" id="ARBA00023015"/>
    </source>
</evidence>
<dbReference type="GO" id="GO:0016020">
    <property type="term" value="C:membrane"/>
    <property type="evidence" value="ECO:0007669"/>
    <property type="project" value="UniProtKB-SubCell"/>
</dbReference>
<protein>
    <recommendedName>
        <fullName evidence="8">BZIP domain-containing protein</fullName>
    </recommendedName>
</protein>
<sequence length="211" mass="23804">MRMSMSPDFASEMDQFCLPTHQVFELPLAPHTPPSPVSPTSPDYQRLVLSPTATAIKCPSSPVHHSMTASKKSRVSGDRISTKDFVPPDVTGLSKHEARLVKNRAAAFLSRQRKRKEFENMEVRVAELEHENARLQALAQKIASHDGNSRELVSEIEQLRARLAAAEQRERELSSQFSKRPIPIKTPRLTYRPSMSSQCPLQKRVCHRVSL</sequence>
<dbReference type="Gene3D" id="1.20.5.170">
    <property type="match status" value="1"/>
</dbReference>
<comment type="subcellular location">
    <subcellularLocation>
        <location evidence="1">Membrane</location>
        <topology evidence="1">Single-pass membrane protein</topology>
    </subcellularLocation>
</comment>
<dbReference type="OrthoDB" id="674948at2759"/>
<evidence type="ECO:0000256" key="1">
    <source>
        <dbReference type="ARBA" id="ARBA00004167"/>
    </source>
</evidence>
<dbReference type="InterPro" id="IPR051882">
    <property type="entry name" value="ATF_bZIP_TF"/>
</dbReference>
<gene>
    <name evidence="9" type="ORF">DFH94DRAFT_845151</name>
</gene>
<evidence type="ECO:0000259" key="8">
    <source>
        <dbReference type="PROSITE" id="PS50217"/>
    </source>
</evidence>
<keyword evidence="4" id="KW-0804">Transcription</keyword>
<feature type="domain" description="BZIP" evidence="8">
    <location>
        <begin position="93"/>
        <end position="156"/>
    </location>
</feature>
<dbReference type="InterPro" id="IPR046347">
    <property type="entry name" value="bZIP_sf"/>
</dbReference>
<reference evidence="9" key="2">
    <citation type="journal article" date="2020" name="Nat. Commun.">
        <title>Large-scale genome sequencing of mycorrhizal fungi provides insights into the early evolution of symbiotic traits.</title>
        <authorList>
            <person name="Miyauchi S."/>
            <person name="Kiss E."/>
            <person name="Kuo A."/>
            <person name="Drula E."/>
            <person name="Kohler A."/>
            <person name="Sanchez-Garcia M."/>
            <person name="Morin E."/>
            <person name="Andreopoulos B."/>
            <person name="Barry K.W."/>
            <person name="Bonito G."/>
            <person name="Buee M."/>
            <person name="Carver A."/>
            <person name="Chen C."/>
            <person name="Cichocki N."/>
            <person name="Clum A."/>
            <person name="Culley D."/>
            <person name="Crous P.W."/>
            <person name="Fauchery L."/>
            <person name="Girlanda M."/>
            <person name="Hayes R.D."/>
            <person name="Keri Z."/>
            <person name="LaButti K."/>
            <person name="Lipzen A."/>
            <person name="Lombard V."/>
            <person name="Magnuson J."/>
            <person name="Maillard F."/>
            <person name="Murat C."/>
            <person name="Nolan M."/>
            <person name="Ohm R.A."/>
            <person name="Pangilinan J."/>
            <person name="Pereira M.F."/>
            <person name="Perotto S."/>
            <person name="Peter M."/>
            <person name="Pfister S."/>
            <person name="Riley R."/>
            <person name="Sitrit Y."/>
            <person name="Stielow J.B."/>
            <person name="Szollosi G."/>
            <person name="Zifcakova L."/>
            <person name="Stursova M."/>
            <person name="Spatafora J.W."/>
            <person name="Tedersoo L."/>
            <person name="Vaario L.M."/>
            <person name="Yamada A."/>
            <person name="Yan M."/>
            <person name="Wang P."/>
            <person name="Xu J."/>
            <person name="Bruns T."/>
            <person name="Baldrian P."/>
            <person name="Vilgalys R."/>
            <person name="Dunand C."/>
            <person name="Henrissat B."/>
            <person name="Grigoriev I.V."/>
            <person name="Hibbett D."/>
            <person name="Nagy L.G."/>
            <person name="Martin F.M."/>
        </authorList>
    </citation>
    <scope>NUCLEOTIDE SEQUENCE</scope>
    <source>
        <strain evidence="9">Prilba</strain>
    </source>
</reference>
<dbReference type="GO" id="GO:0000978">
    <property type="term" value="F:RNA polymerase II cis-regulatory region sequence-specific DNA binding"/>
    <property type="evidence" value="ECO:0007669"/>
    <property type="project" value="TreeGrafter"/>
</dbReference>
<evidence type="ECO:0000313" key="9">
    <source>
        <dbReference type="EMBL" id="KAF8479548.1"/>
    </source>
</evidence>
<feature type="region of interest" description="Disordered" evidence="7">
    <location>
        <begin position="59"/>
        <end position="83"/>
    </location>
</feature>
<dbReference type="PANTHER" id="PTHR46164:SF3">
    <property type="entry name" value="ATF6, ISOFORM C"/>
    <property type="match status" value="1"/>
</dbReference>
<evidence type="ECO:0000256" key="6">
    <source>
        <dbReference type="SAM" id="Coils"/>
    </source>
</evidence>
<evidence type="ECO:0000256" key="5">
    <source>
        <dbReference type="ARBA" id="ARBA00023242"/>
    </source>
</evidence>
<keyword evidence="10" id="KW-1185">Reference proteome</keyword>
<dbReference type="EMBL" id="WHVB01000009">
    <property type="protein sequence ID" value="KAF8479548.1"/>
    <property type="molecule type" value="Genomic_DNA"/>
</dbReference>
<proteinExistence type="predicted"/>
<feature type="non-terminal residue" evidence="9">
    <location>
        <position position="211"/>
    </location>
</feature>
<dbReference type="AlphaFoldDB" id="A0A9P5MVD0"/>